<evidence type="ECO:0000256" key="1">
    <source>
        <dbReference type="ARBA" id="ARBA00023015"/>
    </source>
</evidence>
<keyword evidence="3" id="KW-0804">Transcription</keyword>
<dbReference type="Gene3D" id="1.20.120.530">
    <property type="entry name" value="GntR ligand-binding domain-like"/>
    <property type="match status" value="1"/>
</dbReference>
<evidence type="ECO:0000313" key="6">
    <source>
        <dbReference type="Proteomes" id="UP001214854"/>
    </source>
</evidence>
<dbReference type="Proteomes" id="UP001214854">
    <property type="component" value="Unassembled WGS sequence"/>
</dbReference>
<dbReference type="SMART" id="SM00895">
    <property type="entry name" value="FCD"/>
    <property type="match status" value="1"/>
</dbReference>
<dbReference type="PROSITE" id="PS50949">
    <property type="entry name" value="HTH_GNTR"/>
    <property type="match status" value="1"/>
</dbReference>
<keyword evidence="2" id="KW-0238">DNA-binding</keyword>
<protein>
    <submittedName>
        <fullName evidence="5">FCD domain-containing protein</fullName>
    </submittedName>
</protein>
<dbReference type="Pfam" id="PF07729">
    <property type="entry name" value="FCD"/>
    <property type="match status" value="1"/>
</dbReference>
<dbReference type="InterPro" id="IPR036388">
    <property type="entry name" value="WH-like_DNA-bd_sf"/>
</dbReference>
<evidence type="ECO:0000256" key="3">
    <source>
        <dbReference type="ARBA" id="ARBA00023163"/>
    </source>
</evidence>
<dbReference type="PANTHER" id="PTHR43537">
    <property type="entry name" value="TRANSCRIPTIONAL REGULATOR, GNTR FAMILY"/>
    <property type="match status" value="1"/>
</dbReference>
<feature type="domain" description="HTH gntR-type" evidence="4">
    <location>
        <begin position="8"/>
        <end position="76"/>
    </location>
</feature>
<sequence length="251" mass="28626">MATEDRDRRFYQVIGESLSERIRAGEFSLGGRLPPERELAEAYNVGRTVIRDALVMLEVKGLVEIRQGSGIYVTRRAYEAVAPEDVTIEMRPPAGPFELLQARQWLESHMARLAALNATEADLAAIREACEDHRTAAWGEAKESMDIRFHMAIARAAQNSELTALVAQLWHRRDHNPMWRSLHGRIRDTTYRQRWVRDHEAIVAALTRRDPEAAYVAMWSHIENVKNFLMNAADVEDDATPVPLERKDQAS</sequence>
<comment type="caution">
    <text evidence="5">The sequence shown here is derived from an EMBL/GenBank/DDBJ whole genome shotgun (WGS) entry which is preliminary data.</text>
</comment>
<evidence type="ECO:0000259" key="4">
    <source>
        <dbReference type="PROSITE" id="PS50949"/>
    </source>
</evidence>
<dbReference type="Pfam" id="PF00392">
    <property type="entry name" value="GntR"/>
    <property type="match status" value="1"/>
</dbReference>
<dbReference type="PRINTS" id="PR00035">
    <property type="entry name" value="HTHGNTR"/>
</dbReference>
<dbReference type="PANTHER" id="PTHR43537:SF5">
    <property type="entry name" value="UXU OPERON TRANSCRIPTIONAL REGULATOR"/>
    <property type="match status" value="1"/>
</dbReference>
<evidence type="ECO:0000256" key="2">
    <source>
        <dbReference type="ARBA" id="ARBA00023125"/>
    </source>
</evidence>
<dbReference type="InterPro" id="IPR011711">
    <property type="entry name" value="GntR_C"/>
</dbReference>
<dbReference type="InterPro" id="IPR008920">
    <property type="entry name" value="TF_FadR/GntR_C"/>
</dbReference>
<proteinExistence type="predicted"/>
<dbReference type="EMBL" id="JAQQKX010000013">
    <property type="protein sequence ID" value="MDC7684605.1"/>
    <property type="molecule type" value="Genomic_DNA"/>
</dbReference>
<dbReference type="RefSeq" id="WP_272749076.1">
    <property type="nucleotide sequence ID" value="NZ_JAQQKX010000013.1"/>
</dbReference>
<keyword evidence="6" id="KW-1185">Reference proteome</keyword>
<dbReference type="Gene3D" id="1.10.10.10">
    <property type="entry name" value="Winged helix-like DNA-binding domain superfamily/Winged helix DNA-binding domain"/>
    <property type="match status" value="1"/>
</dbReference>
<accession>A0ABT5HXM3</accession>
<dbReference type="InterPro" id="IPR000524">
    <property type="entry name" value="Tscrpt_reg_HTH_GntR"/>
</dbReference>
<gene>
    <name evidence="5" type="ORF">PQU92_15070</name>
</gene>
<dbReference type="CDD" id="cd07377">
    <property type="entry name" value="WHTH_GntR"/>
    <property type="match status" value="1"/>
</dbReference>
<dbReference type="SUPFAM" id="SSF46785">
    <property type="entry name" value="Winged helix' DNA-binding domain"/>
    <property type="match status" value="1"/>
</dbReference>
<evidence type="ECO:0000313" key="5">
    <source>
        <dbReference type="EMBL" id="MDC7684605.1"/>
    </source>
</evidence>
<dbReference type="SMART" id="SM00345">
    <property type="entry name" value="HTH_GNTR"/>
    <property type="match status" value="1"/>
</dbReference>
<keyword evidence="1" id="KW-0805">Transcription regulation</keyword>
<organism evidence="5 6">
    <name type="scientific">Asticcacaulis aquaticus</name>
    <dbReference type="NCBI Taxonomy" id="2984212"/>
    <lineage>
        <taxon>Bacteria</taxon>
        <taxon>Pseudomonadati</taxon>
        <taxon>Pseudomonadota</taxon>
        <taxon>Alphaproteobacteria</taxon>
        <taxon>Caulobacterales</taxon>
        <taxon>Caulobacteraceae</taxon>
        <taxon>Asticcacaulis</taxon>
    </lineage>
</organism>
<reference evidence="5 6" key="1">
    <citation type="submission" date="2023-01" db="EMBL/GenBank/DDBJ databases">
        <title>Novel species of the genus Asticcacaulis isolated from rivers.</title>
        <authorList>
            <person name="Lu H."/>
        </authorList>
    </citation>
    <scope>NUCLEOTIDE SEQUENCE [LARGE SCALE GENOMIC DNA]</scope>
    <source>
        <strain evidence="5 6">BYS171W</strain>
    </source>
</reference>
<dbReference type="InterPro" id="IPR036390">
    <property type="entry name" value="WH_DNA-bd_sf"/>
</dbReference>
<name>A0ABT5HXM3_9CAUL</name>
<dbReference type="SUPFAM" id="SSF48008">
    <property type="entry name" value="GntR ligand-binding domain-like"/>
    <property type="match status" value="1"/>
</dbReference>